<evidence type="ECO:0000313" key="2">
    <source>
        <dbReference type="Proteomes" id="UP001165960"/>
    </source>
</evidence>
<evidence type="ECO:0000313" key="1">
    <source>
        <dbReference type="EMBL" id="KAJ9073294.1"/>
    </source>
</evidence>
<comment type="caution">
    <text evidence="1">The sequence shown here is derived from an EMBL/GenBank/DDBJ whole genome shotgun (WGS) entry which is preliminary data.</text>
</comment>
<reference evidence="1" key="1">
    <citation type="submission" date="2022-04" db="EMBL/GenBank/DDBJ databases">
        <title>Genome of the entomopathogenic fungus Entomophthora muscae.</title>
        <authorList>
            <person name="Elya C."/>
            <person name="Lovett B.R."/>
            <person name="Lee E."/>
            <person name="Macias A.M."/>
            <person name="Hajek A.E."/>
            <person name="De Bivort B.L."/>
            <person name="Kasson M.T."/>
            <person name="De Fine Licht H.H."/>
            <person name="Stajich J.E."/>
        </authorList>
    </citation>
    <scope>NUCLEOTIDE SEQUENCE</scope>
    <source>
        <strain evidence="1">Berkeley</strain>
    </source>
</reference>
<dbReference type="EMBL" id="QTSX02002917">
    <property type="protein sequence ID" value="KAJ9073294.1"/>
    <property type="molecule type" value="Genomic_DNA"/>
</dbReference>
<organism evidence="1 2">
    <name type="scientific">Entomophthora muscae</name>
    <dbReference type="NCBI Taxonomy" id="34485"/>
    <lineage>
        <taxon>Eukaryota</taxon>
        <taxon>Fungi</taxon>
        <taxon>Fungi incertae sedis</taxon>
        <taxon>Zoopagomycota</taxon>
        <taxon>Entomophthoromycotina</taxon>
        <taxon>Entomophthoromycetes</taxon>
        <taxon>Entomophthorales</taxon>
        <taxon>Entomophthoraceae</taxon>
        <taxon>Entomophthora</taxon>
    </lineage>
</organism>
<keyword evidence="2" id="KW-1185">Reference proteome</keyword>
<accession>A0ACC2TF64</accession>
<gene>
    <name evidence="1" type="ORF">DSO57_1018009</name>
</gene>
<sequence>MNNISGLPLIDPPLKQYLITPQNRNYQDALPVLPSKGKVRPKSAPVFAEHPRQNPNNLHCFIHLPLSPKNAQAGQEGMEAQLALLQKQMALLMASLQPKSPPAAALSPPEERTSQPQSPSKPAIPEPTPEDTPPVAKPTVSQKLPKKSKKSQPLRNLHQYRAALKSQSSTAEERDWI</sequence>
<name>A0ACC2TF64_9FUNG</name>
<protein>
    <submittedName>
        <fullName evidence="1">Uncharacterized protein</fullName>
    </submittedName>
</protein>
<proteinExistence type="predicted"/>
<dbReference type="Proteomes" id="UP001165960">
    <property type="component" value="Unassembled WGS sequence"/>
</dbReference>